<dbReference type="Pfam" id="PF06240">
    <property type="entry name" value="COXG"/>
    <property type="match status" value="1"/>
</dbReference>
<dbReference type="Gene3D" id="3.30.530.20">
    <property type="match status" value="1"/>
</dbReference>
<sequence length="151" mass="16959">MPCGKHQLELDIPIEYTWNFVSDMNNWAPLVPGYVKHEIISCNQSTWEFKGEVGKIKKSVCLQIDITEWKKPSTVSFNLTGLNENFDGNGYFQAEKINDKLTAMTGFLNITARGFTGPMINSVLRTIVPKTTRELTAAVATKMGEVETVMH</sequence>
<comment type="caution">
    <text evidence="1">The sequence shown here is derived from an EMBL/GenBank/DDBJ whole genome shotgun (WGS) entry which is preliminary data.</text>
</comment>
<dbReference type="RefSeq" id="WP_390359559.1">
    <property type="nucleotide sequence ID" value="NZ_JBHTKJ010000007.1"/>
</dbReference>
<dbReference type="InterPro" id="IPR010419">
    <property type="entry name" value="CO_DH_gsu"/>
</dbReference>
<reference evidence="2" key="1">
    <citation type="journal article" date="2019" name="Int. J. Syst. Evol. Microbiol.">
        <title>The Global Catalogue of Microorganisms (GCM) 10K type strain sequencing project: providing services to taxonomists for standard genome sequencing and annotation.</title>
        <authorList>
            <consortium name="The Broad Institute Genomics Platform"/>
            <consortium name="The Broad Institute Genome Sequencing Center for Infectious Disease"/>
            <person name="Wu L."/>
            <person name="Ma J."/>
        </authorList>
    </citation>
    <scope>NUCLEOTIDE SEQUENCE [LARGE SCALE GENOMIC DNA]</scope>
    <source>
        <strain evidence="2">CCUG 56754</strain>
    </source>
</reference>
<keyword evidence="2" id="KW-1185">Reference proteome</keyword>
<accession>A0ABW3LHH4</accession>
<protein>
    <submittedName>
        <fullName evidence="1">CoxG family protein</fullName>
    </submittedName>
</protein>
<proteinExistence type="predicted"/>
<dbReference type="EMBL" id="JBHTKJ010000007">
    <property type="protein sequence ID" value="MFD1037482.1"/>
    <property type="molecule type" value="Genomic_DNA"/>
</dbReference>
<evidence type="ECO:0000313" key="2">
    <source>
        <dbReference type="Proteomes" id="UP001597040"/>
    </source>
</evidence>
<dbReference type="CDD" id="cd07812">
    <property type="entry name" value="SRPBCC"/>
    <property type="match status" value="1"/>
</dbReference>
<dbReference type="Proteomes" id="UP001597040">
    <property type="component" value="Unassembled WGS sequence"/>
</dbReference>
<organism evidence="1 2">
    <name type="scientific">Virgibacillus byunsanensis</name>
    <dbReference type="NCBI Taxonomy" id="570945"/>
    <lineage>
        <taxon>Bacteria</taxon>
        <taxon>Bacillati</taxon>
        <taxon>Bacillota</taxon>
        <taxon>Bacilli</taxon>
        <taxon>Bacillales</taxon>
        <taxon>Bacillaceae</taxon>
        <taxon>Virgibacillus</taxon>
    </lineage>
</organism>
<gene>
    <name evidence="1" type="ORF">ACFQ3N_03460</name>
</gene>
<name>A0ABW3LHH4_9BACI</name>
<dbReference type="InterPro" id="IPR023393">
    <property type="entry name" value="START-like_dom_sf"/>
</dbReference>
<evidence type="ECO:0000313" key="1">
    <source>
        <dbReference type="EMBL" id="MFD1037482.1"/>
    </source>
</evidence>
<dbReference type="SUPFAM" id="SSF55961">
    <property type="entry name" value="Bet v1-like"/>
    <property type="match status" value="1"/>
</dbReference>